<keyword evidence="1" id="KW-0812">Transmembrane</keyword>
<evidence type="ECO:0000313" key="3">
    <source>
        <dbReference type="Proteomes" id="UP000490535"/>
    </source>
</evidence>
<proteinExistence type="predicted"/>
<feature type="transmembrane region" description="Helical" evidence="1">
    <location>
        <begin position="167"/>
        <end position="186"/>
    </location>
</feature>
<comment type="caution">
    <text evidence="2">The sequence shown here is derived from an EMBL/GenBank/DDBJ whole genome shotgun (WGS) entry which is preliminary data.</text>
</comment>
<keyword evidence="1" id="KW-1133">Transmembrane helix</keyword>
<sequence>MSPHIENDQFIQTASAAEDQALLQNLEASRSDIYIASTVLEKDQKHRETELLNRPDSTITEQRIQAPISVDDQEKIFVNQTVKLNQPQQQGAVRQSIIDIGDTPVLTPPPEVIHGNHVMNQQVLEKNMSLNPVQRFIQDIKVQFLYSKRKQPKKKVASEQRMRLNPWIAVIGILLFVGVNCVMYAMDRYKQYKIESVMKLQQYQQQQKDVIKQQKRQAYSR</sequence>
<keyword evidence="1" id="KW-0472">Membrane</keyword>
<organism evidence="2 3">
    <name type="scientific">Acinetobacter bereziniae</name>
    <name type="common">Acinetobacter genomosp. 10</name>
    <dbReference type="NCBI Taxonomy" id="106648"/>
    <lineage>
        <taxon>Bacteria</taxon>
        <taxon>Pseudomonadati</taxon>
        <taxon>Pseudomonadota</taxon>
        <taxon>Gammaproteobacteria</taxon>
        <taxon>Moraxellales</taxon>
        <taxon>Moraxellaceae</taxon>
        <taxon>Acinetobacter</taxon>
    </lineage>
</organism>
<dbReference type="AlphaFoldDB" id="A0A833PAA7"/>
<evidence type="ECO:0000256" key="1">
    <source>
        <dbReference type="SAM" id="Phobius"/>
    </source>
</evidence>
<dbReference type="Proteomes" id="UP000490535">
    <property type="component" value="Unassembled WGS sequence"/>
</dbReference>
<protein>
    <submittedName>
        <fullName evidence="2">Uncharacterized protein</fullName>
    </submittedName>
</protein>
<reference evidence="3" key="1">
    <citation type="journal article" date="2020" name="MBio">
        <title>Horizontal gene transfer to a defensive symbiont with a reduced genome amongst a multipartite beetle microbiome.</title>
        <authorList>
            <person name="Waterworth S.C."/>
            <person name="Florez L.V."/>
            <person name="Rees E.R."/>
            <person name="Hertweck C."/>
            <person name="Kaltenpoth M."/>
            <person name="Kwan J.C."/>
        </authorList>
    </citation>
    <scope>NUCLEOTIDE SEQUENCE [LARGE SCALE GENOMIC DNA]</scope>
</reference>
<evidence type="ECO:0000313" key="2">
    <source>
        <dbReference type="EMBL" id="KAF1020360.1"/>
    </source>
</evidence>
<dbReference type="EMBL" id="WNDP01000123">
    <property type="protein sequence ID" value="KAF1020360.1"/>
    <property type="molecule type" value="Genomic_DNA"/>
</dbReference>
<name>A0A833PAA7_ACIBZ</name>
<accession>A0A833PAA7</accession>
<gene>
    <name evidence="2" type="ORF">GAK29_03666</name>
</gene>